<comment type="caution">
    <text evidence="1">The sequence shown here is derived from an EMBL/GenBank/DDBJ whole genome shotgun (WGS) entry which is preliminary data.</text>
</comment>
<dbReference type="Proteomes" id="UP000470520">
    <property type="component" value="Unassembled WGS sequence"/>
</dbReference>
<accession>A0A7K3QRY1</accession>
<sequence>MANETERPLSKLRPGDAVQATITGHQPWGLMARLEEYEPVGASLDIIRRGSEPGVQHLVQELPPVGATVDLVIGRVRFYDHEPWMWVDLTAPPPAVD</sequence>
<dbReference type="AlphaFoldDB" id="A0A7K3QRY1"/>
<name>A0A7K3QRY1_9ACTN</name>
<evidence type="ECO:0000313" key="2">
    <source>
        <dbReference type="Proteomes" id="UP000470520"/>
    </source>
</evidence>
<evidence type="ECO:0008006" key="3">
    <source>
        <dbReference type="Google" id="ProtNLM"/>
    </source>
</evidence>
<proteinExistence type="predicted"/>
<dbReference type="RefSeq" id="WP_164188334.1">
    <property type="nucleotide sequence ID" value="NZ_JAAGMR010000147.1"/>
</dbReference>
<gene>
    <name evidence="1" type="ORF">G3I21_12655</name>
</gene>
<protein>
    <recommendedName>
        <fullName evidence="3">S1 motif domain-containing protein</fullName>
    </recommendedName>
</protein>
<dbReference type="EMBL" id="JAAGMR010000147">
    <property type="protein sequence ID" value="NEB92550.1"/>
    <property type="molecule type" value="Genomic_DNA"/>
</dbReference>
<evidence type="ECO:0000313" key="1">
    <source>
        <dbReference type="EMBL" id="NEB92550.1"/>
    </source>
</evidence>
<organism evidence="1 2">
    <name type="scientific">Streptomyces bauhiniae</name>
    <dbReference type="NCBI Taxonomy" id="2340725"/>
    <lineage>
        <taxon>Bacteria</taxon>
        <taxon>Bacillati</taxon>
        <taxon>Actinomycetota</taxon>
        <taxon>Actinomycetes</taxon>
        <taxon>Kitasatosporales</taxon>
        <taxon>Streptomycetaceae</taxon>
        <taxon>Streptomyces</taxon>
    </lineage>
</organism>
<reference evidence="1 2" key="1">
    <citation type="submission" date="2020-01" db="EMBL/GenBank/DDBJ databases">
        <title>Insect and environment-associated Actinomycetes.</title>
        <authorList>
            <person name="Currrie C."/>
            <person name="Chevrette M."/>
            <person name="Carlson C."/>
            <person name="Stubbendieck R."/>
            <person name="Wendt-Pienkowski E."/>
        </authorList>
    </citation>
    <scope>NUCLEOTIDE SEQUENCE [LARGE SCALE GENOMIC DNA]</scope>
    <source>
        <strain evidence="1 2">SID7754</strain>
    </source>
</reference>